<dbReference type="PRINTS" id="PR00344">
    <property type="entry name" value="BCTRLSENSOR"/>
</dbReference>
<evidence type="ECO:0000256" key="19">
    <source>
        <dbReference type="PROSITE-ProRule" id="PRU00169"/>
    </source>
</evidence>
<dbReference type="SUPFAM" id="SSF52172">
    <property type="entry name" value="CheY-like"/>
    <property type="match status" value="2"/>
</dbReference>
<feature type="compositionally biased region" description="Polar residues" evidence="21">
    <location>
        <begin position="885"/>
        <end position="895"/>
    </location>
</feature>
<dbReference type="Gene3D" id="1.20.120.160">
    <property type="entry name" value="HPT domain"/>
    <property type="match status" value="1"/>
</dbReference>
<evidence type="ECO:0000256" key="13">
    <source>
        <dbReference type="ARBA" id="ARBA00023136"/>
    </source>
</evidence>
<dbReference type="SUPFAM" id="SSF55874">
    <property type="entry name" value="ATPase domain of HSP90 chaperone/DNA topoisomerase II/histidine kinase"/>
    <property type="match status" value="1"/>
</dbReference>
<comment type="catalytic activity">
    <reaction evidence="1">
        <text>ATP + protein L-histidine = ADP + protein N-phospho-L-histidine.</text>
        <dbReference type="EC" id="2.7.13.3"/>
    </reaction>
</comment>
<evidence type="ECO:0000256" key="15">
    <source>
        <dbReference type="ARBA" id="ARBA00064003"/>
    </source>
</evidence>
<dbReference type="GO" id="GO:0000155">
    <property type="term" value="F:phosphorelay sensor kinase activity"/>
    <property type="evidence" value="ECO:0007669"/>
    <property type="project" value="InterPro"/>
</dbReference>
<keyword evidence="20" id="KW-0175">Coiled coil</keyword>
<dbReference type="FunFam" id="3.30.565.10:FF:000010">
    <property type="entry name" value="Sensor histidine kinase RcsC"/>
    <property type="match status" value="1"/>
</dbReference>
<dbReference type="InterPro" id="IPR003594">
    <property type="entry name" value="HATPase_dom"/>
</dbReference>
<keyword evidence="29" id="KW-1185">Reference proteome</keyword>
<dbReference type="Gene3D" id="1.10.287.130">
    <property type="match status" value="1"/>
</dbReference>
<name>A0A517Z4J5_9PLAN</name>
<dbReference type="SUPFAM" id="SSF47226">
    <property type="entry name" value="Histidine-containing phosphotransfer domain, HPT domain"/>
    <property type="match status" value="1"/>
</dbReference>
<evidence type="ECO:0000256" key="5">
    <source>
        <dbReference type="ARBA" id="ARBA00022553"/>
    </source>
</evidence>
<dbReference type="InterPro" id="IPR035965">
    <property type="entry name" value="PAS-like_dom_sf"/>
</dbReference>
<dbReference type="PROSITE" id="PS50110">
    <property type="entry name" value="RESPONSE_REGULATORY"/>
    <property type="match status" value="2"/>
</dbReference>
<evidence type="ECO:0000313" key="29">
    <source>
        <dbReference type="Proteomes" id="UP000320496"/>
    </source>
</evidence>
<feature type="coiled-coil region" evidence="20">
    <location>
        <begin position="201"/>
        <end position="242"/>
    </location>
</feature>
<dbReference type="KEGG" id="mri:Mal4_17120"/>
<dbReference type="CDD" id="cd17546">
    <property type="entry name" value="REC_hyHK_CKI1_RcsC-like"/>
    <property type="match status" value="2"/>
</dbReference>
<dbReference type="Pfam" id="PF02518">
    <property type="entry name" value="HATPase_c"/>
    <property type="match status" value="1"/>
</dbReference>
<feature type="transmembrane region" description="Helical" evidence="22">
    <location>
        <begin position="97"/>
        <end position="116"/>
    </location>
</feature>
<dbReference type="Pfam" id="PF13426">
    <property type="entry name" value="PAS_9"/>
    <property type="match status" value="1"/>
</dbReference>
<evidence type="ECO:0000259" key="24">
    <source>
        <dbReference type="PROSITE" id="PS50110"/>
    </source>
</evidence>
<comment type="subunit">
    <text evidence="15">At low DSF concentrations, interacts with RpfF.</text>
</comment>
<dbReference type="GO" id="GO:0005886">
    <property type="term" value="C:plasma membrane"/>
    <property type="evidence" value="ECO:0007669"/>
    <property type="project" value="UniProtKB-SubCell"/>
</dbReference>
<evidence type="ECO:0000256" key="11">
    <source>
        <dbReference type="ARBA" id="ARBA00022989"/>
    </source>
</evidence>
<dbReference type="Gene3D" id="3.30.565.10">
    <property type="entry name" value="Histidine kinase-like ATPase, C-terminal domain"/>
    <property type="match status" value="1"/>
</dbReference>
<sequence length="1159" mass="127722">MNQAVEIESSVTGCASRARALYDEYEQTIARRTDRWFAHLLAIEWIAGIVAALWIAPRTWVGTTSSVHVHVWAAVLLGGGIVSLPILLAFRQPGRVLTRHIIAVSQMLMSALLIHLTGGRIETHFHIFGSLAFLAFYRDWRVLITASAVTTVDHLFRGVFWPQSVYGVITASPWRTIEHAGWVVFEDVFLIRACIVGTRELQKMSERQAQVEATAAGVEEQVEQRTRELVAAQAELKTSEARIRGIVETAADAIVTIDVRGRIESFNPAAEQMFGYVADEIIGQNVNRLMPSPYAGEHDGYLQKYLATGERKVIGIGREVTGKRADGTEFPMELAVSEVQEGERRTFTGIVRDISQRKAAEQKETELGRILENSLNEVYIFDADSLQFRLVNSGACANLGYAPSELLQRTPIDIKPGFTAEKFEEALAPLRDGTEQRLVFTTQHIRKDGSEYPVEVHLERATFGGAPAFVANVLDITDRRRVELLLQQEKEAAESASRAKSEFLANMSHEIRTPMNGIIGMTELALATELDGEQREYLDTVASSADSLLTIINDILDFSKIEAGKLELETVPMCPRELIGDTMKMLAIRAHEKQLELTWRVDPEVPDGLLGDPVRLRQILVNLTGNAIKFTEQGEVAVDCALIGSSSDSAELHFQVRDTGVGIAKRRQKTIFEAFSQEDTSTTRTHGGTGLGLSISSRLVQLMGGRIWLESEVGQGSTFHVVVRLPVDHSERKQTDAGDVILQNVRTLVVDDNATNRRILQEILGTWDMRTTVVDGGPAALKAMRSAIHEEDPFRIVLTDGHMPEMDGFMLAEQIRQANEFPGSIILMLTSGMQAPQARCRDLGIRSTLFKPVRQQELKQALIRVLSQEMVTVVPPTPPPASKLVESSGTNTPATRSGKPASSLKVLLVEDNAVNQKVARRMLDRLSHTTEVAANGKEGLDAIENGEYDLVLMDVQMPEIDGLTATHIVRDREQRSGGHIPIVAMTANAIQGDRERCLAAGMDDYISKPINSRALEEVIARVIAVPTEEAVVEDTSRDLFDREAALERIDGDVEFLCELIEQFQEDGTELMSQIREGVESGDESAIREAAHSLKGSVSNLVSPAVEAAALALEHVEDDSPDEVATLYGNLKELLSDLNRELVQYRESAAVQSGGRSSNT</sequence>
<evidence type="ECO:0000256" key="20">
    <source>
        <dbReference type="SAM" id="Coils"/>
    </source>
</evidence>
<dbReference type="FunFam" id="3.30.450.20:FF:000060">
    <property type="entry name" value="Sensor protein FixL"/>
    <property type="match status" value="1"/>
</dbReference>
<feature type="modified residue" description="4-aspartylphosphate" evidence="19">
    <location>
        <position position="954"/>
    </location>
</feature>
<feature type="domain" description="PAS" evidence="25">
    <location>
        <begin position="239"/>
        <end position="309"/>
    </location>
</feature>
<dbReference type="GO" id="GO:0006355">
    <property type="term" value="P:regulation of DNA-templated transcription"/>
    <property type="evidence" value="ECO:0007669"/>
    <property type="project" value="InterPro"/>
</dbReference>
<evidence type="ECO:0000256" key="17">
    <source>
        <dbReference type="ARBA" id="ARBA00070616"/>
    </source>
</evidence>
<evidence type="ECO:0000256" key="16">
    <source>
        <dbReference type="ARBA" id="ARBA00068150"/>
    </source>
</evidence>
<dbReference type="NCBIfam" id="TIGR00229">
    <property type="entry name" value="sensory_box"/>
    <property type="match status" value="2"/>
</dbReference>
<dbReference type="SMART" id="SM00086">
    <property type="entry name" value="PAC"/>
    <property type="match status" value="2"/>
</dbReference>
<evidence type="ECO:0000256" key="21">
    <source>
        <dbReference type="SAM" id="MobiDB-lite"/>
    </source>
</evidence>
<evidence type="ECO:0000256" key="18">
    <source>
        <dbReference type="PROSITE-ProRule" id="PRU00110"/>
    </source>
</evidence>
<organism evidence="28 29">
    <name type="scientific">Maioricimonas rarisocia</name>
    <dbReference type="NCBI Taxonomy" id="2528026"/>
    <lineage>
        <taxon>Bacteria</taxon>
        <taxon>Pseudomonadati</taxon>
        <taxon>Planctomycetota</taxon>
        <taxon>Planctomycetia</taxon>
        <taxon>Planctomycetales</taxon>
        <taxon>Planctomycetaceae</taxon>
        <taxon>Maioricimonas</taxon>
    </lineage>
</organism>
<dbReference type="SUPFAM" id="SSF55785">
    <property type="entry name" value="PYP-like sensor domain (PAS domain)"/>
    <property type="match status" value="2"/>
</dbReference>
<comment type="function">
    <text evidence="14">Putative oxygen sensor; modulates the activity of FixJ, a transcriptional activator of nitrogen fixation fixK gene. FixL probably acts as a kinase that phosphorylates FixJ.</text>
</comment>
<keyword evidence="12" id="KW-0902">Two-component regulatory system</keyword>
<dbReference type="InterPro" id="IPR001789">
    <property type="entry name" value="Sig_transdc_resp-reg_receiver"/>
</dbReference>
<evidence type="ECO:0000259" key="27">
    <source>
        <dbReference type="PROSITE" id="PS50894"/>
    </source>
</evidence>
<keyword evidence="7 22" id="KW-0812">Transmembrane</keyword>
<evidence type="ECO:0000259" key="23">
    <source>
        <dbReference type="PROSITE" id="PS50109"/>
    </source>
</evidence>
<dbReference type="Gene3D" id="3.40.50.2300">
    <property type="match status" value="2"/>
</dbReference>
<dbReference type="SMART" id="SM00388">
    <property type="entry name" value="HisKA"/>
    <property type="match status" value="1"/>
</dbReference>
<dbReference type="EMBL" id="CP036275">
    <property type="protein sequence ID" value="QDU37401.1"/>
    <property type="molecule type" value="Genomic_DNA"/>
</dbReference>
<dbReference type="SMART" id="SM00091">
    <property type="entry name" value="PAS"/>
    <property type="match status" value="2"/>
</dbReference>
<evidence type="ECO:0000256" key="22">
    <source>
        <dbReference type="SAM" id="Phobius"/>
    </source>
</evidence>
<dbReference type="InterPro" id="IPR001610">
    <property type="entry name" value="PAC"/>
</dbReference>
<dbReference type="AlphaFoldDB" id="A0A517Z4J5"/>
<feature type="modified residue" description="4-aspartylphosphate" evidence="19">
    <location>
        <position position="800"/>
    </location>
</feature>
<dbReference type="InterPro" id="IPR005467">
    <property type="entry name" value="His_kinase_dom"/>
</dbReference>
<evidence type="ECO:0000256" key="1">
    <source>
        <dbReference type="ARBA" id="ARBA00000085"/>
    </source>
</evidence>
<dbReference type="PROSITE" id="PS50894">
    <property type="entry name" value="HPT"/>
    <property type="match status" value="1"/>
</dbReference>
<feature type="transmembrane region" description="Helical" evidence="22">
    <location>
        <begin position="36"/>
        <end position="57"/>
    </location>
</feature>
<dbReference type="CDD" id="cd00082">
    <property type="entry name" value="HisKA"/>
    <property type="match status" value="1"/>
</dbReference>
<dbReference type="SMART" id="SM00387">
    <property type="entry name" value="HATPase_c"/>
    <property type="match status" value="1"/>
</dbReference>
<dbReference type="PROSITE" id="PS50113">
    <property type="entry name" value="PAC"/>
    <property type="match status" value="2"/>
</dbReference>
<dbReference type="EC" id="2.7.13.3" evidence="3"/>
<dbReference type="Pfam" id="PF01627">
    <property type="entry name" value="Hpt"/>
    <property type="match status" value="1"/>
</dbReference>
<dbReference type="Pfam" id="PF00512">
    <property type="entry name" value="HisKA"/>
    <property type="match status" value="1"/>
</dbReference>
<dbReference type="InterPro" id="IPR003661">
    <property type="entry name" value="HisK_dim/P_dom"/>
</dbReference>
<dbReference type="Pfam" id="PF00072">
    <property type="entry name" value="Response_reg"/>
    <property type="match status" value="2"/>
</dbReference>
<evidence type="ECO:0000256" key="3">
    <source>
        <dbReference type="ARBA" id="ARBA00012438"/>
    </source>
</evidence>
<dbReference type="FunFam" id="1.10.287.130:FF:000002">
    <property type="entry name" value="Two-component osmosensing histidine kinase"/>
    <property type="match status" value="1"/>
</dbReference>
<dbReference type="InterPro" id="IPR036641">
    <property type="entry name" value="HPT_dom_sf"/>
</dbReference>
<feature type="domain" description="HPt" evidence="27">
    <location>
        <begin position="1052"/>
        <end position="1151"/>
    </location>
</feature>
<gene>
    <name evidence="28" type="primary">barA_2</name>
    <name evidence="28" type="ORF">Mal4_17120</name>
</gene>
<evidence type="ECO:0000259" key="25">
    <source>
        <dbReference type="PROSITE" id="PS50112"/>
    </source>
</evidence>
<evidence type="ECO:0000259" key="26">
    <source>
        <dbReference type="PROSITE" id="PS50113"/>
    </source>
</evidence>
<dbReference type="PROSITE" id="PS50109">
    <property type="entry name" value="HIS_KIN"/>
    <property type="match status" value="1"/>
</dbReference>
<dbReference type="InterPro" id="IPR008207">
    <property type="entry name" value="Sig_transdc_His_kin_Hpt_dom"/>
</dbReference>
<feature type="region of interest" description="Disordered" evidence="21">
    <location>
        <begin position="877"/>
        <end position="900"/>
    </location>
</feature>
<feature type="transmembrane region" description="Helical" evidence="22">
    <location>
        <begin position="69"/>
        <end position="90"/>
    </location>
</feature>
<evidence type="ECO:0000256" key="6">
    <source>
        <dbReference type="ARBA" id="ARBA00022679"/>
    </source>
</evidence>
<dbReference type="CDD" id="cd00130">
    <property type="entry name" value="PAS"/>
    <property type="match status" value="2"/>
</dbReference>
<proteinExistence type="predicted"/>
<evidence type="ECO:0000256" key="10">
    <source>
        <dbReference type="ARBA" id="ARBA00022840"/>
    </source>
</evidence>
<dbReference type="PANTHER" id="PTHR45339:SF1">
    <property type="entry name" value="HYBRID SIGNAL TRANSDUCTION HISTIDINE KINASE J"/>
    <property type="match status" value="1"/>
</dbReference>
<dbReference type="InterPro" id="IPR011006">
    <property type="entry name" value="CheY-like_superfamily"/>
</dbReference>
<dbReference type="PROSITE" id="PS50112">
    <property type="entry name" value="PAS"/>
    <property type="match status" value="2"/>
</dbReference>
<dbReference type="SUPFAM" id="SSF47384">
    <property type="entry name" value="Homodimeric domain of signal transducing histidine kinase"/>
    <property type="match status" value="1"/>
</dbReference>
<dbReference type="Gene3D" id="3.30.450.20">
    <property type="entry name" value="PAS domain"/>
    <property type="match status" value="2"/>
</dbReference>
<dbReference type="InterPro" id="IPR036890">
    <property type="entry name" value="HATPase_C_sf"/>
</dbReference>
<comment type="subcellular location">
    <subcellularLocation>
        <location evidence="2">Cell membrane</location>
        <topology evidence="2">Multi-pass membrane protein</topology>
    </subcellularLocation>
</comment>
<dbReference type="InterPro" id="IPR000700">
    <property type="entry name" value="PAS-assoc_C"/>
</dbReference>
<evidence type="ECO:0000256" key="2">
    <source>
        <dbReference type="ARBA" id="ARBA00004651"/>
    </source>
</evidence>
<evidence type="ECO:0000256" key="4">
    <source>
        <dbReference type="ARBA" id="ARBA00022475"/>
    </source>
</evidence>
<feature type="domain" description="Response regulatory" evidence="24">
    <location>
        <begin position="905"/>
        <end position="1023"/>
    </location>
</feature>
<feature type="modified residue" description="Phosphohistidine" evidence="18">
    <location>
        <position position="1091"/>
    </location>
</feature>
<keyword evidence="4" id="KW-1003">Cell membrane</keyword>
<dbReference type="InterPro" id="IPR013767">
    <property type="entry name" value="PAS_fold"/>
</dbReference>
<dbReference type="OrthoDB" id="229369at2"/>
<feature type="domain" description="Histidine kinase" evidence="23">
    <location>
        <begin position="506"/>
        <end position="727"/>
    </location>
</feature>
<dbReference type="InterPro" id="IPR004358">
    <property type="entry name" value="Sig_transdc_His_kin-like_C"/>
</dbReference>
<dbReference type="GO" id="GO:0005524">
    <property type="term" value="F:ATP binding"/>
    <property type="evidence" value="ECO:0007669"/>
    <property type="project" value="UniProtKB-KW"/>
</dbReference>
<keyword evidence="5 19" id="KW-0597">Phosphoprotein</keyword>
<keyword evidence="9 28" id="KW-0418">Kinase</keyword>
<feature type="domain" description="PAS" evidence="25">
    <location>
        <begin position="363"/>
        <end position="412"/>
    </location>
</feature>
<dbReference type="Pfam" id="PF00989">
    <property type="entry name" value="PAS"/>
    <property type="match status" value="1"/>
</dbReference>
<evidence type="ECO:0000313" key="28">
    <source>
        <dbReference type="EMBL" id="QDU37401.1"/>
    </source>
</evidence>
<evidence type="ECO:0000256" key="8">
    <source>
        <dbReference type="ARBA" id="ARBA00022741"/>
    </source>
</evidence>
<dbReference type="CDD" id="cd16922">
    <property type="entry name" value="HATPase_EvgS-ArcB-TorS-like"/>
    <property type="match status" value="1"/>
</dbReference>
<feature type="domain" description="PAC" evidence="26">
    <location>
        <begin position="438"/>
        <end position="488"/>
    </location>
</feature>
<protein>
    <recommendedName>
        <fullName evidence="17">Sensor protein FixL</fullName>
        <ecNumber evidence="3">2.7.13.3</ecNumber>
    </recommendedName>
    <alternativeName>
        <fullName evidence="16">Sensory/regulatory protein RpfC</fullName>
    </alternativeName>
</protein>
<keyword evidence="8" id="KW-0547">Nucleotide-binding</keyword>
<reference evidence="28 29" key="1">
    <citation type="submission" date="2019-02" db="EMBL/GenBank/DDBJ databases">
        <title>Deep-cultivation of Planctomycetes and their phenomic and genomic characterization uncovers novel biology.</title>
        <authorList>
            <person name="Wiegand S."/>
            <person name="Jogler M."/>
            <person name="Boedeker C."/>
            <person name="Pinto D."/>
            <person name="Vollmers J."/>
            <person name="Rivas-Marin E."/>
            <person name="Kohn T."/>
            <person name="Peeters S.H."/>
            <person name="Heuer A."/>
            <person name="Rast P."/>
            <person name="Oberbeckmann S."/>
            <person name="Bunk B."/>
            <person name="Jeske O."/>
            <person name="Meyerdierks A."/>
            <person name="Storesund J.E."/>
            <person name="Kallscheuer N."/>
            <person name="Luecker S."/>
            <person name="Lage O.M."/>
            <person name="Pohl T."/>
            <person name="Merkel B.J."/>
            <person name="Hornburger P."/>
            <person name="Mueller R.-W."/>
            <person name="Bruemmer F."/>
            <person name="Labrenz M."/>
            <person name="Spormann A.M."/>
            <person name="Op den Camp H."/>
            <person name="Overmann J."/>
            <person name="Amann R."/>
            <person name="Jetten M.S.M."/>
            <person name="Mascher T."/>
            <person name="Medema M.H."/>
            <person name="Devos D.P."/>
            <person name="Kaster A.-K."/>
            <person name="Ovreas L."/>
            <person name="Rohde M."/>
            <person name="Galperin M.Y."/>
            <person name="Jogler C."/>
        </authorList>
    </citation>
    <scope>NUCLEOTIDE SEQUENCE [LARGE SCALE GENOMIC DNA]</scope>
    <source>
        <strain evidence="28 29">Mal4</strain>
    </source>
</reference>
<evidence type="ECO:0000256" key="9">
    <source>
        <dbReference type="ARBA" id="ARBA00022777"/>
    </source>
</evidence>
<dbReference type="PANTHER" id="PTHR45339">
    <property type="entry name" value="HYBRID SIGNAL TRANSDUCTION HISTIDINE KINASE J"/>
    <property type="match status" value="1"/>
</dbReference>
<feature type="domain" description="Response regulatory" evidence="24">
    <location>
        <begin position="746"/>
        <end position="866"/>
    </location>
</feature>
<keyword evidence="6 28" id="KW-0808">Transferase</keyword>
<accession>A0A517Z4J5</accession>
<dbReference type="RefSeq" id="WP_145368196.1">
    <property type="nucleotide sequence ID" value="NZ_CP036275.1"/>
</dbReference>
<keyword evidence="13 22" id="KW-0472">Membrane</keyword>
<keyword evidence="11 22" id="KW-1133">Transmembrane helix</keyword>
<dbReference type="SMART" id="SM00448">
    <property type="entry name" value="REC"/>
    <property type="match status" value="2"/>
</dbReference>
<feature type="domain" description="PAC" evidence="26">
    <location>
        <begin position="316"/>
        <end position="366"/>
    </location>
</feature>
<dbReference type="InterPro" id="IPR000014">
    <property type="entry name" value="PAS"/>
</dbReference>
<evidence type="ECO:0000256" key="12">
    <source>
        <dbReference type="ARBA" id="ARBA00023012"/>
    </source>
</evidence>
<dbReference type="InterPro" id="IPR036097">
    <property type="entry name" value="HisK_dim/P_sf"/>
</dbReference>
<evidence type="ECO:0000256" key="14">
    <source>
        <dbReference type="ARBA" id="ARBA00059827"/>
    </source>
</evidence>
<dbReference type="Proteomes" id="UP000320496">
    <property type="component" value="Chromosome"/>
</dbReference>
<keyword evidence="10" id="KW-0067">ATP-binding</keyword>
<evidence type="ECO:0000256" key="7">
    <source>
        <dbReference type="ARBA" id="ARBA00022692"/>
    </source>
</evidence>